<proteinExistence type="predicted"/>
<dbReference type="Gene3D" id="3.30.1130.10">
    <property type="match status" value="1"/>
</dbReference>
<dbReference type="GO" id="GO:0006760">
    <property type="term" value="P:folic acid-containing compound metabolic process"/>
    <property type="evidence" value="ECO:0007669"/>
    <property type="project" value="InterPro"/>
</dbReference>
<dbReference type="SUPFAM" id="SSF55620">
    <property type="entry name" value="Tetrahydrobiopterin biosynthesis enzymes-like"/>
    <property type="match status" value="1"/>
</dbReference>
<gene>
    <name evidence="2" type="ORF">C6P61_03115</name>
</gene>
<comment type="caution">
    <text evidence="2">The sequence shown here is derived from an EMBL/GenBank/DDBJ whole genome shotgun (WGS) entry which is preliminary data.</text>
</comment>
<dbReference type="OrthoDB" id="8521219at2"/>
<dbReference type="EMBL" id="PVLR01000007">
    <property type="protein sequence ID" value="PRD70168.1"/>
    <property type="molecule type" value="Genomic_DNA"/>
</dbReference>
<dbReference type="AlphaFoldDB" id="A0A2S9KI92"/>
<organism evidence="2 3">
    <name type="scientific">Malikia spinosa</name>
    <dbReference type="NCBI Taxonomy" id="86180"/>
    <lineage>
        <taxon>Bacteria</taxon>
        <taxon>Pseudomonadati</taxon>
        <taxon>Pseudomonadota</taxon>
        <taxon>Betaproteobacteria</taxon>
        <taxon>Burkholderiales</taxon>
        <taxon>Comamonadaceae</taxon>
        <taxon>Malikia</taxon>
    </lineage>
</organism>
<dbReference type="InterPro" id="IPR006157">
    <property type="entry name" value="FolB_dom"/>
</dbReference>
<reference evidence="2 3" key="1">
    <citation type="submission" date="2018-03" db="EMBL/GenBank/DDBJ databases">
        <title>Comparative genomics illustrates the genes involved in a hyperalkaliphilic mechanisms of Serpentinomonas isolated from highly-alkaline calcium-rich serpentinized springs.</title>
        <authorList>
            <person name="Suzuki S."/>
            <person name="Ishii S."/>
            <person name="Walworth N."/>
            <person name="Bird L."/>
            <person name="Kuenen J.G."/>
            <person name="Nealson K.H."/>
        </authorList>
    </citation>
    <scope>NUCLEOTIDE SEQUENCE [LARGE SCALE GENOMIC DNA]</scope>
    <source>
        <strain evidence="2 3">83</strain>
    </source>
</reference>
<dbReference type="SMART" id="SM00905">
    <property type="entry name" value="FolB"/>
    <property type="match status" value="1"/>
</dbReference>
<protein>
    <submittedName>
        <fullName evidence="2">Dihydroneopterin aldolase</fullName>
    </submittedName>
</protein>
<feature type="domain" description="Dihydroneopterin aldolase/epimerase" evidence="1">
    <location>
        <begin position="23"/>
        <end position="132"/>
    </location>
</feature>
<dbReference type="InterPro" id="IPR043133">
    <property type="entry name" value="GTP-CH-I_C/QueF"/>
</dbReference>
<dbReference type="GO" id="GO:0004150">
    <property type="term" value="F:dihydroneopterin aldolase activity"/>
    <property type="evidence" value="ECO:0007669"/>
    <property type="project" value="InterPro"/>
</dbReference>
<dbReference type="RefSeq" id="WP_105728493.1">
    <property type="nucleotide sequence ID" value="NZ_PVLR01000007.1"/>
</dbReference>
<sequence length="148" mass="16179">MAPNCPAVEIGQHLAPLCGRQVLSFSGLRIEAPIGILAHEKTAPQAIRVDVELNQGLQPLRPGDHIEQVLDYREVRQLIVSECTAGHVNLLESLVGQLALRLGRLPGILGVRLKVAKLHIFDDCEVAICMETGNWHSQPARKSQPGFN</sequence>
<name>A0A2S9KI92_9BURK</name>
<dbReference type="Pfam" id="PF02152">
    <property type="entry name" value="FolB"/>
    <property type="match status" value="1"/>
</dbReference>
<keyword evidence="3" id="KW-1185">Reference proteome</keyword>
<evidence type="ECO:0000313" key="2">
    <source>
        <dbReference type="EMBL" id="PRD70168.1"/>
    </source>
</evidence>
<dbReference type="Proteomes" id="UP000238326">
    <property type="component" value="Unassembled WGS sequence"/>
</dbReference>
<evidence type="ECO:0000313" key="3">
    <source>
        <dbReference type="Proteomes" id="UP000238326"/>
    </source>
</evidence>
<accession>A0A2S9KI92</accession>
<evidence type="ECO:0000259" key="1">
    <source>
        <dbReference type="SMART" id="SM00905"/>
    </source>
</evidence>